<name>A0A3M7RRL4_BRAPC</name>
<comment type="caution">
    <text evidence="1">The sequence shown here is derived from an EMBL/GenBank/DDBJ whole genome shotgun (WGS) entry which is preliminary data.</text>
</comment>
<evidence type="ECO:0000313" key="1">
    <source>
        <dbReference type="EMBL" id="RNA25975.1"/>
    </source>
</evidence>
<organism evidence="1 2">
    <name type="scientific">Brachionus plicatilis</name>
    <name type="common">Marine rotifer</name>
    <name type="synonym">Brachionus muelleri</name>
    <dbReference type="NCBI Taxonomy" id="10195"/>
    <lineage>
        <taxon>Eukaryota</taxon>
        <taxon>Metazoa</taxon>
        <taxon>Spiralia</taxon>
        <taxon>Gnathifera</taxon>
        <taxon>Rotifera</taxon>
        <taxon>Eurotatoria</taxon>
        <taxon>Monogononta</taxon>
        <taxon>Pseudotrocha</taxon>
        <taxon>Ploima</taxon>
        <taxon>Brachionidae</taxon>
        <taxon>Brachionus</taxon>
    </lineage>
</organism>
<evidence type="ECO:0000313" key="2">
    <source>
        <dbReference type="Proteomes" id="UP000276133"/>
    </source>
</evidence>
<dbReference type="AlphaFoldDB" id="A0A3M7RRL4"/>
<keyword evidence="2" id="KW-1185">Reference proteome</keyword>
<protein>
    <submittedName>
        <fullName evidence="1">Uncharacterized protein</fullName>
    </submittedName>
</protein>
<sequence length="97" mass="11378">MTVHFREPFLTPSKKLLAFEVFLVNFQSFEYRSILAISLNLELFFQTSRQVTQNIEQKLVDVSIRVSMKINSVVLYFDEILFFPKKKNTSTNSSDFS</sequence>
<proteinExistence type="predicted"/>
<reference evidence="1 2" key="1">
    <citation type="journal article" date="2018" name="Sci. Rep.">
        <title>Genomic signatures of local adaptation to the degree of environmental predictability in rotifers.</title>
        <authorList>
            <person name="Franch-Gras L."/>
            <person name="Hahn C."/>
            <person name="Garcia-Roger E.M."/>
            <person name="Carmona M.J."/>
            <person name="Serra M."/>
            <person name="Gomez A."/>
        </authorList>
    </citation>
    <scope>NUCLEOTIDE SEQUENCE [LARGE SCALE GENOMIC DNA]</scope>
    <source>
        <strain evidence="1">HYR1</strain>
    </source>
</reference>
<dbReference type="EMBL" id="REGN01002822">
    <property type="protein sequence ID" value="RNA25975.1"/>
    <property type="molecule type" value="Genomic_DNA"/>
</dbReference>
<dbReference type="Proteomes" id="UP000276133">
    <property type="component" value="Unassembled WGS sequence"/>
</dbReference>
<gene>
    <name evidence="1" type="ORF">BpHYR1_040735</name>
</gene>
<accession>A0A3M7RRL4</accession>